<dbReference type="Pfam" id="PF00015">
    <property type="entry name" value="MCPsignal"/>
    <property type="match status" value="1"/>
</dbReference>
<gene>
    <name evidence="11" type="primary">yoaH_3</name>
    <name evidence="11" type="ORF">LYSIN_01107</name>
</gene>
<keyword evidence="12" id="KW-1185">Reference proteome</keyword>
<dbReference type="PANTHER" id="PTHR32089:SF112">
    <property type="entry name" value="LYSOZYME-LIKE PROTEIN-RELATED"/>
    <property type="match status" value="1"/>
</dbReference>
<comment type="subcellular location">
    <subcellularLocation>
        <location evidence="1">Cell membrane</location>
    </subcellularLocation>
</comment>
<feature type="transmembrane region" description="Helical" evidence="8">
    <location>
        <begin position="58"/>
        <end position="78"/>
    </location>
</feature>
<dbReference type="EMBL" id="PGLV01000001">
    <property type="protein sequence ID" value="POZ56324.1"/>
    <property type="molecule type" value="Genomic_DNA"/>
</dbReference>
<evidence type="ECO:0000256" key="7">
    <source>
        <dbReference type="SAM" id="Coils"/>
    </source>
</evidence>
<organism evidence="11 12">
    <name type="scientific">Lysinibacillus sphaericus</name>
    <name type="common">Bacillus sphaericus</name>
    <dbReference type="NCBI Taxonomy" id="1421"/>
    <lineage>
        <taxon>Bacteria</taxon>
        <taxon>Bacillati</taxon>
        <taxon>Bacillota</taxon>
        <taxon>Bacilli</taxon>
        <taxon>Bacillales</taxon>
        <taxon>Bacillaceae</taxon>
        <taxon>Lysinibacillus</taxon>
    </lineage>
</organism>
<dbReference type="InterPro" id="IPR007891">
    <property type="entry name" value="CHASE3"/>
</dbReference>
<evidence type="ECO:0000256" key="6">
    <source>
        <dbReference type="PROSITE-ProRule" id="PRU00284"/>
    </source>
</evidence>
<feature type="domain" description="Methyl-accepting transducer" evidence="9">
    <location>
        <begin position="329"/>
        <end position="600"/>
    </location>
</feature>
<dbReference type="SUPFAM" id="SSF58104">
    <property type="entry name" value="Methyl-accepting chemotaxis protein (MCP) signaling domain"/>
    <property type="match status" value="1"/>
</dbReference>
<feature type="transmembrane region" description="Helical" evidence="8">
    <location>
        <begin position="235"/>
        <end position="255"/>
    </location>
</feature>
<accession>A0A2S5CZT8</accession>
<evidence type="ECO:0000259" key="9">
    <source>
        <dbReference type="PROSITE" id="PS50111"/>
    </source>
</evidence>
<protein>
    <submittedName>
        <fullName evidence="11">Putative methyl-accepting chemotaxis protein YoaH</fullName>
    </submittedName>
</protein>
<dbReference type="Gene3D" id="1.10.287.950">
    <property type="entry name" value="Methyl-accepting chemotaxis protein"/>
    <property type="match status" value="1"/>
</dbReference>
<evidence type="ECO:0000313" key="11">
    <source>
        <dbReference type="EMBL" id="POZ56324.1"/>
    </source>
</evidence>
<comment type="caution">
    <text evidence="11">The sequence shown here is derived from an EMBL/GenBank/DDBJ whole genome shotgun (WGS) entry which is preliminary data.</text>
</comment>
<dbReference type="InterPro" id="IPR003660">
    <property type="entry name" value="HAMP_dom"/>
</dbReference>
<dbReference type="GO" id="GO:0005886">
    <property type="term" value="C:plasma membrane"/>
    <property type="evidence" value="ECO:0007669"/>
    <property type="project" value="UniProtKB-SubCell"/>
</dbReference>
<evidence type="ECO:0000256" key="8">
    <source>
        <dbReference type="SAM" id="Phobius"/>
    </source>
</evidence>
<dbReference type="Gene3D" id="6.10.340.10">
    <property type="match status" value="1"/>
</dbReference>
<keyword evidence="3 8" id="KW-0472">Membrane</keyword>
<evidence type="ECO:0000313" key="12">
    <source>
        <dbReference type="Proteomes" id="UP000237319"/>
    </source>
</evidence>
<dbReference type="Proteomes" id="UP000237319">
    <property type="component" value="Unassembled WGS sequence"/>
</dbReference>
<evidence type="ECO:0000256" key="3">
    <source>
        <dbReference type="ARBA" id="ARBA00023136"/>
    </source>
</evidence>
<dbReference type="InterPro" id="IPR004089">
    <property type="entry name" value="MCPsignal_dom"/>
</dbReference>
<dbReference type="GO" id="GO:0007165">
    <property type="term" value="P:signal transduction"/>
    <property type="evidence" value="ECO:0007669"/>
    <property type="project" value="UniProtKB-KW"/>
</dbReference>
<evidence type="ECO:0000259" key="10">
    <source>
        <dbReference type="PROSITE" id="PS50885"/>
    </source>
</evidence>
<reference evidence="11 12" key="1">
    <citation type="submission" date="2017-11" db="EMBL/GenBank/DDBJ databases">
        <title>Genome sequence of Lysinibacillus sphaericus, a lignin-degrading bacteria isolated from municipal solid waste soil.</title>
        <authorList>
            <person name="Persinoti G.F."/>
            <person name="Paixao D.A."/>
            <person name="Bugg T.D."/>
            <person name="Squina F.M."/>
        </authorList>
    </citation>
    <scope>NUCLEOTIDE SEQUENCE [LARGE SCALE GENOMIC DNA]</scope>
    <source>
        <strain evidence="11 12">A1</strain>
    </source>
</reference>
<dbReference type="AlphaFoldDB" id="A0A2S5CZT8"/>
<keyword evidence="7" id="KW-0175">Coiled coil</keyword>
<comment type="similarity">
    <text evidence="5">Belongs to the methyl-accepting chemotaxis (MCP) protein family.</text>
</comment>
<feature type="domain" description="HAMP" evidence="10">
    <location>
        <begin position="256"/>
        <end position="310"/>
    </location>
</feature>
<keyword evidence="8" id="KW-0812">Transmembrane</keyword>
<feature type="coiled-coil region" evidence="7">
    <location>
        <begin position="358"/>
        <end position="395"/>
    </location>
</feature>
<dbReference type="SMART" id="SM00283">
    <property type="entry name" value="MA"/>
    <property type="match status" value="1"/>
</dbReference>
<evidence type="ECO:0000256" key="2">
    <source>
        <dbReference type="ARBA" id="ARBA00022475"/>
    </source>
</evidence>
<dbReference type="RefSeq" id="WP_373365396.1">
    <property type="nucleotide sequence ID" value="NZ_PGLV01000001.1"/>
</dbReference>
<dbReference type="PANTHER" id="PTHR32089">
    <property type="entry name" value="METHYL-ACCEPTING CHEMOTAXIS PROTEIN MCPB"/>
    <property type="match status" value="1"/>
</dbReference>
<sequence length="615" mass="67824">MAMKNKNQASKPKRNRPSLLDSNFFRKKKAMDSKASRHNLPPTTEKRQRFYHLIRGKVLIIFTLLIFINAAMGILSYINITNLQQQMEDFTEKNVQEQLTVNQLAYEIARLTNLEQAYLITGNGSYSTSYKMKIDSINKKIAALQEKFADREVELGHIQAISQYYKNYLEYSKKVMTMRDELGLEQARKLMIEGTGESMKLHIDNNIDAINLVMDESNKTKLNKLNKQVTVSNTYFFIFSIISLIAIIIFGYMLFKSLKNNTRAINHSILDIAQAGGDLTRRVHVRNHDEFSTIANSTNTLILSISNLIKRVSELADHVSNSSRELMTLADENARTIQNIADASADIASDSENTINSMNSAQQKMSDLDHSMHQLNEQANAVQRASLAMQQAADEGSRSVLQSTLVMQSIEETIASTSTTVEALGRKSADITSIIGTITAISEQTNLLALNAAIEAARAGEHGRGFAVVADEVRKLAEQSQTAAKEVTTIVNSIQDEVASIITQNHEGVTTVIRGVEVTNETNQSLSNILTQTKETTAIIATMVDKIAHTLDYSNAVASDFVHINAYAEQTASNTVMSAAAATQGSASMQEINAAATELAHQADSLRSVVGAFKI</sequence>
<evidence type="ECO:0000256" key="4">
    <source>
        <dbReference type="ARBA" id="ARBA00023224"/>
    </source>
</evidence>
<dbReference type="Pfam" id="PF05227">
    <property type="entry name" value="CHASE3"/>
    <property type="match status" value="1"/>
</dbReference>
<keyword evidence="2" id="KW-1003">Cell membrane</keyword>
<evidence type="ECO:0000256" key="1">
    <source>
        <dbReference type="ARBA" id="ARBA00004236"/>
    </source>
</evidence>
<dbReference type="CDD" id="cd11386">
    <property type="entry name" value="MCP_signal"/>
    <property type="match status" value="1"/>
</dbReference>
<evidence type="ECO:0000256" key="5">
    <source>
        <dbReference type="ARBA" id="ARBA00029447"/>
    </source>
</evidence>
<dbReference type="PROSITE" id="PS50111">
    <property type="entry name" value="CHEMOTAXIS_TRANSDUC_2"/>
    <property type="match status" value="1"/>
</dbReference>
<proteinExistence type="inferred from homology"/>
<keyword evidence="8" id="KW-1133">Transmembrane helix</keyword>
<keyword evidence="4 6" id="KW-0807">Transducer</keyword>
<dbReference type="PROSITE" id="PS50885">
    <property type="entry name" value="HAMP"/>
    <property type="match status" value="1"/>
</dbReference>
<name>A0A2S5CZT8_LYSSH</name>